<name>U6LRQ1_9EIME</name>
<gene>
    <name evidence="4" type="ORF">EBH_0040850</name>
</gene>
<dbReference type="SUPFAM" id="SSF81271">
    <property type="entry name" value="TGS-like"/>
    <property type="match status" value="1"/>
</dbReference>
<reference evidence="4" key="2">
    <citation type="submission" date="2013-10" db="EMBL/GenBank/DDBJ databases">
        <authorList>
            <person name="Aslett M."/>
        </authorList>
    </citation>
    <scope>NUCLEOTIDE SEQUENCE [LARGE SCALE GENOMIC DNA]</scope>
    <source>
        <strain evidence="4">Houghton</strain>
    </source>
</reference>
<feature type="domain" description="TGS" evidence="3">
    <location>
        <begin position="113"/>
        <end position="189"/>
    </location>
</feature>
<dbReference type="InterPro" id="IPR031662">
    <property type="entry name" value="GTP-binding_2"/>
</dbReference>
<sequence>MLFGCFSRVWGITVTNTVPLTQLDEETVRSICLEYRLVNCQVCLRCDASADDLIDAIEGNRLYVPCIYAVNKIDQITIEELDILEQVPHYVPISANLELNLDGLLEKIWEYLRLIRVYTKPKGQIPDYSSPVILFSSRSRVEDFCLRIHKSLLSEFKQAIVWGRSVKHNPQKVGKEHVLEDEDVVQIIKK</sequence>
<dbReference type="CDD" id="cd17230">
    <property type="entry name" value="TGS_DRG1"/>
    <property type="match status" value="1"/>
</dbReference>
<dbReference type="EMBL" id="HG712728">
    <property type="protein sequence ID" value="CDJ51294.1"/>
    <property type="molecule type" value="Genomic_DNA"/>
</dbReference>
<dbReference type="InterPro" id="IPR012675">
    <property type="entry name" value="Beta-grasp_dom_sf"/>
</dbReference>
<dbReference type="Pfam" id="PF02824">
    <property type="entry name" value="TGS"/>
    <property type="match status" value="1"/>
</dbReference>
<dbReference type="Gene3D" id="3.10.20.30">
    <property type="match status" value="1"/>
</dbReference>
<accession>U6LRQ1</accession>
<dbReference type="InterPro" id="IPR004095">
    <property type="entry name" value="TGS"/>
</dbReference>
<keyword evidence="1" id="KW-0547">Nucleotide-binding</keyword>
<evidence type="ECO:0000256" key="2">
    <source>
        <dbReference type="ARBA" id="ARBA00023134"/>
    </source>
</evidence>
<keyword evidence="5" id="KW-1185">Reference proteome</keyword>
<evidence type="ECO:0000313" key="4">
    <source>
        <dbReference type="EMBL" id="CDJ51294.1"/>
    </source>
</evidence>
<reference evidence="4" key="1">
    <citation type="submission" date="2013-10" db="EMBL/GenBank/DDBJ databases">
        <title>Genomic analysis of the causative agents of coccidiosis in chickens.</title>
        <authorList>
            <person name="Reid A.J."/>
            <person name="Blake D."/>
            <person name="Billington K."/>
            <person name="Browne H."/>
            <person name="Dunn M."/>
            <person name="Hung S."/>
            <person name="Kawahara F."/>
            <person name="Miranda-Saavedra D."/>
            <person name="Mourier T."/>
            <person name="Nagra H."/>
            <person name="Otto T.D."/>
            <person name="Rawlings N."/>
            <person name="Sanchez A."/>
            <person name="Sanders M."/>
            <person name="Subramaniam C."/>
            <person name="Tay Y."/>
            <person name="Dear P."/>
            <person name="Doerig C."/>
            <person name="Gruber A."/>
            <person name="Parkinson J."/>
            <person name="Shirley M."/>
            <person name="Wan K.L."/>
            <person name="Berriman M."/>
            <person name="Tomley F."/>
            <person name="Pain A."/>
        </authorList>
    </citation>
    <scope>NUCLEOTIDE SEQUENCE [LARGE SCALE GENOMIC DNA]</scope>
    <source>
        <strain evidence="4">Houghton</strain>
    </source>
</reference>
<protein>
    <submittedName>
        <fullName evidence="4">Developmentally regulated GTP-binding protein 1, putative</fullName>
    </submittedName>
</protein>
<organism evidence="4 5">
    <name type="scientific">Eimeria brunetti</name>
    <dbReference type="NCBI Taxonomy" id="51314"/>
    <lineage>
        <taxon>Eukaryota</taxon>
        <taxon>Sar</taxon>
        <taxon>Alveolata</taxon>
        <taxon>Apicomplexa</taxon>
        <taxon>Conoidasida</taxon>
        <taxon>Coccidia</taxon>
        <taxon>Eucoccidiorida</taxon>
        <taxon>Eimeriorina</taxon>
        <taxon>Eimeriidae</taxon>
        <taxon>Eimeria</taxon>
    </lineage>
</organism>
<dbReference type="PROSITE" id="PS51880">
    <property type="entry name" value="TGS"/>
    <property type="match status" value="1"/>
</dbReference>
<dbReference type="Gene3D" id="6.10.140.1070">
    <property type="match status" value="1"/>
</dbReference>
<evidence type="ECO:0000259" key="3">
    <source>
        <dbReference type="PROSITE" id="PS51880"/>
    </source>
</evidence>
<dbReference type="PANTHER" id="PTHR43127">
    <property type="entry name" value="DEVELOPMENTALLY-REGULATED GTP-BINDING PROTEIN 2"/>
    <property type="match status" value="1"/>
</dbReference>
<dbReference type="VEuPathDB" id="ToxoDB:EBH_0040850"/>
<dbReference type="InterPro" id="IPR045001">
    <property type="entry name" value="DRG"/>
</dbReference>
<evidence type="ECO:0000256" key="1">
    <source>
        <dbReference type="ARBA" id="ARBA00022741"/>
    </source>
</evidence>
<dbReference type="GO" id="GO:0003924">
    <property type="term" value="F:GTPase activity"/>
    <property type="evidence" value="ECO:0007669"/>
    <property type="project" value="InterPro"/>
</dbReference>
<dbReference type="InterPro" id="IPR012676">
    <property type="entry name" value="TGS-like"/>
</dbReference>
<evidence type="ECO:0000313" key="5">
    <source>
        <dbReference type="Proteomes" id="UP000030750"/>
    </source>
</evidence>
<dbReference type="AlphaFoldDB" id="U6LRQ1"/>
<keyword evidence="2" id="KW-0342">GTP-binding</keyword>
<dbReference type="Proteomes" id="UP000030750">
    <property type="component" value="Unassembled WGS sequence"/>
</dbReference>
<proteinExistence type="predicted"/>
<dbReference type="SUPFAM" id="SSF52540">
    <property type="entry name" value="P-loop containing nucleoside triphosphate hydrolases"/>
    <property type="match status" value="1"/>
</dbReference>
<dbReference type="FunFam" id="3.10.20.30:FF:000003">
    <property type="entry name" value="Developmentally-regulated GTP-binding protein 1"/>
    <property type="match status" value="1"/>
</dbReference>
<dbReference type="GO" id="GO:0005525">
    <property type="term" value="F:GTP binding"/>
    <property type="evidence" value="ECO:0007669"/>
    <property type="project" value="UniProtKB-KW"/>
</dbReference>
<dbReference type="InterPro" id="IPR027417">
    <property type="entry name" value="P-loop_NTPase"/>
</dbReference>
<dbReference type="OrthoDB" id="603at2759"/>
<dbReference type="Pfam" id="PF16897">
    <property type="entry name" value="MMR_HSR1_Xtn"/>
    <property type="match status" value="1"/>
</dbReference>